<protein>
    <submittedName>
        <fullName evidence="1">Uncharacterized protein</fullName>
    </submittedName>
</protein>
<gene>
    <name evidence="1" type="ORF">LCGC14_1873000</name>
</gene>
<dbReference type="AlphaFoldDB" id="A0A0F9J361"/>
<evidence type="ECO:0000313" key="1">
    <source>
        <dbReference type="EMBL" id="KKL93607.1"/>
    </source>
</evidence>
<dbReference type="EMBL" id="LAZR01019139">
    <property type="protein sequence ID" value="KKL93607.1"/>
    <property type="molecule type" value="Genomic_DNA"/>
</dbReference>
<organism evidence="1">
    <name type="scientific">marine sediment metagenome</name>
    <dbReference type="NCBI Taxonomy" id="412755"/>
    <lineage>
        <taxon>unclassified sequences</taxon>
        <taxon>metagenomes</taxon>
        <taxon>ecological metagenomes</taxon>
    </lineage>
</organism>
<proteinExistence type="predicted"/>
<name>A0A0F9J361_9ZZZZ</name>
<sequence length="69" mass="8210">MINYIFMNRPTYSEEYITKRIGYPRELDLKCVVCGRKVKYCYPDNGKLVHTLNGDVYQIVNLYSCTNEY</sequence>
<reference evidence="1" key="1">
    <citation type="journal article" date="2015" name="Nature">
        <title>Complex archaea that bridge the gap between prokaryotes and eukaryotes.</title>
        <authorList>
            <person name="Spang A."/>
            <person name="Saw J.H."/>
            <person name="Jorgensen S.L."/>
            <person name="Zaremba-Niedzwiedzka K."/>
            <person name="Martijn J."/>
            <person name="Lind A.E."/>
            <person name="van Eijk R."/>
            <person name="Schleper C."/>
            <person name="Guy L."/>
            <person name="Ettema T.J."/>
        </authorList>
    </citation>
    <scope>NUCLEOTIDE SEQUENCE</scope>
</reference>
<accession>A0A0F9J361</accession>
<comment type="caution">
    <text evidence="1">The sequence shown here is derived from an EMBL/GenBank/DDBJ whole genome shotgun (WGS) entry which is preliminary data.</text>
</comment>